<keyword evidence="1" id="KW-0812">Transmembrane</keyword>
<dbReference type="EMBL" id="JNVM01000038">
    <property type="protein sequence ID" value="KEQ22484.1"/>
    <property type="molecule type" value="Genomic_DNA"/>
</dbReference>
<keyword evidence="1" id="KW-1133">Transmembrane helix</keyword>
<keyword evidence="1" id="KW-0472">Membrane</keyword>
<dbReference type="OrthoDB" id="2928748at2"/>
<comment type="caution">
    <text evidence="2">The sequence shown here is derived from an EMBL/GenBank/DDBJ whole genome shotgun (WGS) entry which is preliminary data.</text>
</comment>
<evidence type="ECO:0000313" key="2">
    <source>
        <dbReference type="EMBL" id="KEQ22484.1"/>
    </source>
</evidence>
<organism evidence="2 3">
    <name type="scientific">Paenibacillus tyrfis</name>
    <dbReference type="NCBI Taxonomy" id="1501230"/>
    <lineage>
        <taxon>Bacteria</taxon>
        <taxon>Bacillati</taxon>
        <taxon>Bacillota</taxon>
        <taxon>Bacilli</taxon>
        <taxon>Bacillales</taxon>
        <taxon>Paenibacillaceae</taxon>
        <taxon>Paenibacillus</taxon>
    </lineage>
</organism>
<feature type="transmembrane region" description="Helical" evidence="1">
    <location>
        <begin position="93"/>
        <end position="117"/>
    </location>
</feature>
<evidence type="ECO:0000256" key="1">
    <source>
        <dbReference type="SAM" id="Phobius"/>
    </source>
</evidence>
<name>A0A081NVL1_9BACL</name>
<protein>
    <recommendedName>
        <fullName evidence="4">DUF1453 domain-containing protein</fullName>
    </recommendedName>
</protein>
<keyword evidence="3" id="KW-1185">Reference proteome</keyword>
<dbReference type="AlphaFoldDB" id="A0A081NVL1"/>
<evidence type="ECO:0000313" key="3">
    <source>
        <dbReference type="Proteomes" id="UP000028123"/>
    </source>
</evidence>
<sequence>MDKFALIILAVVIVLIIRQLIPKKVDGFDLLGLPIMAIIRTYAGLPDKLDSVIIAELVSLLALGAVVGYWQAKKTKVFYRDNQLCTVGGYPYIIGWIAILAGKVIILLLFNFSAIVSSFDAGQEQFTNEITRFSADWLIWSTITASSILYSLTLYRNHPGIRGFIHERLKKVGQ</sequence>
<reference evidence="2 3" key="1">
    <citation type="submission" date="2014-06" db="EMBL/GenBank/DDBJ databases">
        <title>Draft genome sequence of Paenibacillus sp. MSt1.</title>
        <authorList>
            <person name="Aw Y.K."/>
            <person name="Ong K.S."/>
            <person name="Gan H.M."/>
            <person name="Lee S.M."/>
        </authorList>
    </citation>
    <scope>NUCLEOTIDE SEQUENCE [LARGE SCALE GENOMIC DNA]</scope>
    <source>
        <strain evidence="2 3">MSt1</strain>
    </source>
</reference>
<dbReference type="Proteomes" id="UP000028123">
    <property type="component" value="Unassembled WGS sequence"/>
</dbReference>
<dbReference type="eggNOG" id="ENOG50309TK">
    <property type="taxonomic scope" value="Bacteria"/>
</dbReference>
<dbReference type="RefSeq" id="WP_036691302.1">
    <property type="nucleotide sequence ID" value="NZ_FYEP01000011.1"/>
</dbReference>
<accession>A0A081NVL1</accession>
<gene>
    <name evidence="2" type="ORF">ET33_23435</name>
</gene>
<feature type="transmembrane region" description="Helical" evidence="1">
    <location>
        <begin position="51"/>
        <end position="72"/>
    </location>
</feature>
<feature type="transmembrane region" description="Helical" evidence="1">
    <location>
        <begin position="137"/>
        <end position="155"/>
    </location>
</feature>
<evidence type="ECO:0008006" key="4">
    <source>
        <dbReference type="Google" id="ProtNLM"/>
    </source>
</evidence>
<proteinExistence type="predicted"/>